<organism evidence="1 2">
    <name type="scientific">Orchesella dallaii</name>
    <dbReference type="NCBI Taxonomy" id="48710"/>
    <lineage>
        <taxon>Eukaryota</taxon>
        <taxon>Metazoa</taxon>
        <taxon>Ecdysozoa</taxon>
        <taxon>Arthropoda</taxon>
        <taxon>Hexapoda</taxon>
        <taxon>Collembola</taxon>
        <taxon>Entomobryomorpha</taxon>
        <taxon>Entomobryoidea</taxon>
        <taxon>Orchesellidae</taxon>
        <taxon>Orchesellinae</taxon>
        <taxon>Orchesella</taxon>
    </lineage>
</organism>
<protein>
    <submittedName>
        <fullName evidence="1">Uncharacterized protein</fullName>
    </submittedName>
</protein>
<name>A0ABP1R070_9HEXA</name>
<accession>A0ABP1R070</accession>
<keyword evidence="2" id="KW-1185">Reference proteome</keyword>
<evidence type="ECO:0000313" key="1">
    <source>
        <dbReference type="EMBL" id="CAL8115924.1"/>
    </source>
</evidence>
<feature type="non-terminal residue" evidence="1">
    <location>
        <position position="1"/>
    </location>
</feature>
<sequence>WLAKQPFNSFDYEKVVKSMQHFVSSEKAIRPGRFYWIERTKEKPKSDLIVQDTVIRAYFLDALTVSRAPP</sequence>
<gene>
    <name evidence="1" type="ORF">ODALV1_LOCUS17074</name>
</gene>
<evidence type="ECO:0000313" key="2">
    <source>
        <dbReference type="Proteomes" id="UP001642540"/>
    </source>
</evidence>
<comment type="caution">
    <text evidence="1">The sequence shown here is derived from an EMBL/GenBank/DDBJ whole genome shotgun (WGS) entry which is preliminary data.</text>
</comment>
<proteinExistence type="predicted"/>
<reference evidence="1 2" key="1">
    <citation type="submission" date="2024-08" db="EMBL/GenBank/DDBJ databases">
        <authorList>
            <person name="Cucini C."/>
            <person name="Frati F."/>
        </authorList>
    </citation>
    <scope>NUCLEOTIDE SEQUENCE [LARGE SCALE GENOMIC DNA]</scope>
</reference>
<dbReference type="EMBL" id="CAXLJM020000051">
    <property type="protein sequence ID" value="CAL8115924.1"/>
    <property type="molecule type" value="Genomic_DNA"/>
</dbReference>
<dbReference type="Proteomes" id="UP001642540">
    <property type="component" value="Unassembled WGS sequence"/>
</dbReference>